<dbReference type="Proteomes" id="UP000221376">
    <property type="component" value="Segment"/>
</dbReference>
<proteinExistence type="predicted"/>
<evidence type="ECO:0000313" key="2">
    <source>
        <dbReference type="Proteomes" id="UP000221376"/>
    </source>
</evidence>
<name>A0A125SA87_9CAUD</name>
<evidence type="ECO:0000313" key="1">
    <source>
        <dbReference type="EMBL" id="AME18083.1"/>
    </source>
</evidence>
<dbReference type="EMBL" id="KU204984">
    <property type="protein sequence ID" value="AME18083.1"/>
    <property type="molecule type" value="Genomic_DNA"/>
</dbReference>
<gene>
    <name evidence="1" type="ORF">AAT1_02057</name>
</gene>
<protein>
    <submittedName>
        <fullName evidence="1">Uncharacterized protein</fullName>
    </submittedName>
</protein>
<reference evidence="1" key="1">
    <citation type="submission" date="2016-06" db="EMBL/GenBank/DDBJ databases">
        <title>Complete Genome Sequence of Pseudomonas aeruginosa Phage AAT-1.</title>
        <authorList>
            <person name="Andrade-Dominguez A."/>
            <person name="Kolter R."/>
        </authorList>
    </citation>
    <scope>NUCLEOTIDE SEQUENCE [LARGE SCALE GENOMIC DNA]</scope>
</reference>
<sequence length="110" mass="12581">MKAFLRWVIVLLLTGGVRSPLRHMEEGRPYYVVRHGRRLSIERVDSTLKLPAVRRFKRGDRVAATRSAGFHPGAHGVVVFQEPNPVGKVWVLRDGASSEVFYYPHELEDE</sequence>
<keyword evidence="2" id="KW-1185">Reference proteome</keyword>
<accession>A0A125SA87</accession>
<organism evidence="1 2">
    <name type="scientific">Pseudomonas phage AAT-1</name>
    <dbReference type="NCBI Taxonomy" id="1775248"/>
    <lineage>
        <taxon>Viruses</taxon>
        <taxon>Duplodnaviria</taxon>
        <taxon>Heunggongvirae</taxon>
        <taxon>Uroviricota</taxon>
        <taxon>Caudoviricetes</taxon>
        <taxon>Mesyanzhinovviridae</taxon>
        <taxon>Bradleyvirinae</taxon>
        <taxon>Pamexvirus</taxon>
        <taxon>Pamexvirus AAT1</taxon>
    </lineage>
</organism>